<comment type="similarity">
    <text evidence="2 6">Belongs to the CDC50/LEM3 family.</text>
</comment>
<dbReference type="EMBL" id="GEEE01007686">
    <property type="protein sequence ID" value="JAP55539.1"/>
    <property type="molecule type" value="Transcribed_RNA"/>
</dbReference>
<comment type="subcellular location">
    <subcellularLocation>
        <location evidence="1">Membrane</location>
        <topology evidence="1">Multi-pass membrane protein</topology>
    </subcellularLocation>
</comment>
<dbReference type="GO" id="GO:0005783">
    <property type="term" value="C:endoplasmic reticulum"/>
    <property type="evidence" value="ECO:0007669"/>
    <property type="project" value="TreeGrafter"/>
</dbReference>
<evidence type="ECO:0000256" key="1">
    <source>
        <dbReference type="ARBA" id="ARBA00004141"/>
    </source>
</evidence>
<evidence type="ECO:0000256" key="3">
    <source>
        <dbReference type="ARBA" id="ARBA00022692"/>
    </source>
</evidence>
<dbReference type="AlphaFoldDB" id="A0A0X3PV59"/>
<dbReference type="Pfam" id="PF03381">
    <property type="entry name" value="CDC50"/>
    <property type="match status" value="1"/>
</dbReference>
<feature type="transmembrane region" description="Helical" evidence="7">
    <location>
        <begin position="248"/>
        <end position="270"/>
    </location>
</feature>
<evidence type="ECO:0000256" key="2">
    <source>
        <dbReference type="ARBA" id="ARBA00009457"/>
    </source>
</evidence>
<evidence type="ECO:0000256" key="7">
    <source>
        <dbReference type="SAM" id="Phobius"/>
    </source>
</evidence>
<keyword evidence="5 6" id="KW-0472">Membrane</keyword>
<evidence type="ECO:0000256" key="5">
    <source>
        <dbReference type="ARBA" id="ARBA00023136"/>
    </source>
</evidence>
<protein>
    <submittedName>
        <fullName evidence="8">Cell cycle control protein 50C</fullName>
    </submittedName>
</protein>
<dbReference type="GO" id="GO:0005794">
    <property type="term" value="C:Golgi apparatus"/>
    <property type="evidence" value="ECO:0007669"/>
    <property type="project" value="TreeGrafter"/>
</dbReference>
<dbReference type="PANTHER" id="PTHR10926:SF0">
    <property type="entry name" value="CDC50, ISOFORM A"/>
    <property type="match status" value="1"/>
</dbReference>
<dbReference type="PIRSF" id="PIRSF015840">
    <property type="entry name" value="DUF284_TM_euk"/>
    <property type="match status" value="1"/>
</dbReference>
<dbReference type="PANTHER" id="PTHR10926">
    <property type="entry name" value="CELL CYCLE CONTROL PROTEIN 50"/>
    <property type="match status" value="1"/>
</dbReference>
<dbReference type="GO" id="GO:0005886">
    <property type="term" value="C:plasma membrane"/>
    <property type="evidence" value="ECO:0007669"/>
    <property type="project" value="TreeGrafter"/>
</dbReference>
<evidence type="ECO:0000256" key="6">
    <source>
        <dbReference type="PIRNR" id="PIRNR015840"/>
    </source>
</evidence>
<organism evidence="8">
    <name type="scientific">Schistocephalus solidus</name>
    <name type="common">Tapeworm</name>
    <dbReference type="NCBI Taxonomy" id="70667"/>
    <lineage>
        <taxon>Eukaryota</taxon>
        <taxon>Metazoa</taxon>
        <taxon>Spiralia</taxon>
        <taxon>Lophotrochozoa</taxon>
        <taxon>Platyhelminthes</taxon>
        <taxon>Cestoda</taxon>
        <taxon>Eucestoda</taxon>
        <taxon>Diphyllobothriidea</taxon>
        <taxon>Diphyllobothriidae</taxon>
        <taxon>Schistocephalus</taxon>
    </lineage>
</organism>
<feature type="transmembrane region" description="Helical" evidence="7">
    <location>
        <begin position="38"/>
        <end position="57"/>
    </location>
</feature>
<evidence type="ECO:0000256" key="4">
    <source>
        <dbReference type="ARBA" id="ARBA00022989"/>
    </source>
</evidence>
<proteinExistence type="inferred from homology"/>
<gene>
    <name evidence="8" type="primary">CC50C</name>
    <name evidence="8" type="ORF">TR167021</name>
</gene>
<keyword evidence="4 7" id="KW-1133">Transmembrane helix</keyword>
<reference evidence="8" key="1">
    <citation type="submission" date="2016-01" db="EMBL/GenBank/DDBJ databases">
        <title>Reference transcriptome for the parasite Schistocephalus solidus: insights into the molecular evolution of parasitism.</title>
        <authorList>
            <person name="Hebert F.O."/>
            <person name="Grambauer S."/>
            <person name="Barber I."/>
            <person name="Landry C.R."/>
            <person name="Aubin-Horth N."/>
        </authorList>
    </citation>
    <scope>NUCLEOTIDE SEQUENCE</scope>
</reference>
<keyword evidence="3 7" id="KW-0812">Transmembrane</keyword>
<accession>A0A0X3PV59</accession>
<evidence type="ECO:0000313" key="8">
    <source>
        <dbReference type="EMBL" id="JAP55539.1"/>
    </source>
</evidence>
<sequence length="297" mass="33645">MSSIYLKRTPIARNDSWRRLYQQRLSNTPAFPYESSGFIVFLLFGLSYLLIGIILILTSAKLQEHQIDYSDCVSPNGQPICSKELNLFKDLQNGSQEYIYMPCGLLSNSIFNDTFLLNFIESPSSKHPVPLLSSSIAWKSDVEKMYGTLPPNGWNGTIKPPNWPKPAYERSPGAFKTDQELMVWNRIAAFPTFIKLHRILDTRTDLFASGLPAGKYSLEITSNFPVGAFGGTKAVIFAQVNWLGRRNIWLGVIFTVTALLHFAIGCYSWARKRSPRLWLPPEEDPVLAPYDMLLKNL</sequence>
<name>A0A0X3PV59_SCHSO</name>
<dbReference type="InterPro" id="IPR005045">
    <property type="entry name" value="CDC50/LEM3_fam"/>
</dbReference>